<dbReference type="Gene3D" id="3.40.1620.10">
    <property type="entry name" value="YefM-like domain"/>
    <property type="match status" value="1"/>
</dbReference>
<dbReference type="InterPro" id="IPR036165">
    <property type="entry name" value="YefM-like_sf"/>
</dbReference>
<evidence type="ECO:0000313" key="4">
    <source>
        <dbReference type="Proteomes" id="UP000808146"/>
    </source>
</evidence>
<evidence type="ECO:0000313" key="3">
    <source>
        <dbReference type="EMBL" id="MBK8892369.1"/>
    </source>
</evidence>
<dbReference type="NCBIfam" id="TIGR01552">
    <property type="entry name" value="phd_fam"/>
    <property type="match status" value="1"/>
</dbReference>
<gene>
    <name evidence="3" type="ORF">IPN75_19455</name>
</gene>
<dbReference type="AlphaFoldDB" id="A0A9D7QKG3"/>
<comment type="similarity">
    <text evidence="1 2">Belongs to the phD/YefM antitoxin family.</text>
</comment>
<dbReference type="Proteomes" id="UP000808146">
    <property type="component" value="Unassembled WGS sequence"/>
</dbReference>
<evidence type="ECO:0000256" key="1">
    <source>
        <dbReference type="ARBA" id="ARBA00009981"/>
    </source>
</evidence>
<sequence length="99" mass="10846">MRTMTSLEAQNRFGELIDTSQREPVLITRRGRPVSVVISPCGDARATMFQFMKTMSELSPLRGKEAEEALASTLSGIGKDALSEGLTETDVARMIDEPN</sequence>
<dbReference type="EMBL" id="JADKBR010000028">
    <property type="protein sequence ID" value="MBK8892369.1"/>
    <property type="molecule type" value="Genomic_DNA"/>
</dbReference>
<dbReference type="SUPFAM" id="SSF143120">
    <property type="entry name" value="YefM-like"/>
    <property type="match status" value="1"/>
</dbReference>
<accession>A0A9D7QKG3</accession>
<reference evidence="3" key="1">
    <citation type="submission" date="2020-10" db="EMBL/GenBank/DDBJ databases">
        <title>Connecting structure to function with the recovery of over 1000 high-quality activated sludge metagenome-assembled genomes encoding full-length rRNA genes using long-read sequencing.</title>
        <authorList>
            <person name="Singleton C.M."/>
            <person name="Petriglieri F."/>
            <person name="Kristensen J.M."/>
            <person name="Kirkegaard R.H."/>
            <person name="Michaelsen T.Y."/>
            <person name="Andersen M.H."/>
            <person name="Karst S.M."/>
            <person name="Dueholm M.S."/>
            <person name="Nielsen P.H."/>
            <person name="Albertsen M."/>
        </authorList>
    </citation>
    <scope>NUCLEOTIDE SEQUENCE</scope>
    <source>
        <strain evidence="3">OdNE_18-Q3-R46-58_BAT3C.305</strain>
    </source>
</reference>
<dbReference type="InterPro" id="IPR006442">
    <property type="entry name" value="Antitoxin_Phd/YefM"/>
</dbReference>
<proteinExistence type="inferred from homology"/>
<protein>
    <recommendedName>
        <fullName evidence="2">Antitoxin</fullName>
    </recommendedName>
</protein>
<comment type="caution">
    <text evidence="3">The sequence shown here is derived from an EMBL/GenBank/DDBJ whole genome shotgun (WGS) entry which is preliminary data.</text>
</comment>
<organism evidence="3 4">
    <name type="scientific">Candidatus Dechloromonas phosphorivorans</name>
    <dbReference type="NCBI Taxonomy" id="2899244"/>
    <lineage>
        <taxon>Bacteria</taxon>
        <taxon>Pseudomonadati</taxon>
        <taxon>Pseudomonadota</taxon>
        <taxon>Betaproteobacteria</taxon>
        <taxon>Rhodocyclales</taxon>
        <taxon>Azonexaceae</taxon>
        <taxon>Dechloromonas</taxon>
    </lineage>
</organism>
<name>A0A9D7QKG3_9RHOO</name>
<evidence type="ECO:0000256" key="2">
    <source>
        <dbReference type="RuleBase" id="RU362080"/>
    </source>
</evidence>
<dbReference type="Pfam" id="PF02604">
    <property type="entry name" value="PhdYeFM_antitox"/>
    <property type="match status" value="1"/>
</dbReference>
<comment type="function">
    <text evidence="2">Antitoxin component of a type II toxin-antitoxin (TA) system.</text>
</comment>